<dbReference type="EMBL" id="JABANM010019530">
    <property type="protein sequence ID" value="KAF4724317.1"/>
    <property type="molecule type" value="Genomic_DNA"/>
</dbReference>
<protein>
    <recommendedName>
        <fullName evidence="4">PHD-type domain-containing protein</fullName>
    </recommendedName>
</protein>
<feature type="region of interest" description="Disordered" evidence="1">
    <location>
        <begin position="36"/>
        <end position="73"/>
    </location>
</feature>
<evidence type="ECO:0000256" key="1">
    <source>
        <dbReference type="SAM" id="MobiDB-lite"/>
    </source>
</evidence>
<feature type="compositionally biased region" description="Basic residues" evidence="1">
    <location>
        <begin position="162"/>
        <end position="172"/>
    </location>
</feature>
<reference evidence="2 3" key="1">
    <citation type="submission" date="2020-04" db="EMBL/GenBank/DDBJ databases">
        <title>Perkinsus olseni comparative genomics.</title>
        <authorList>
            <person name="Bogema D.R."/>
        </authorList>
    </citation>
    <scope>NUCLEOTIDE SEQUENCE [LARGE SCALE GENOMIC DNA]</scope>
    <source>
        <strain evidence="2">ATCC PRA-205</strain>
    </source>
</reference>
<feature type="region of interest" description="Disordered" evidence="1">
    <location>
        <begin position="144"/>
        <end position="187"/>
    </location>
</feature>
<organism evidence="2 3">
    <name type="scientific">Perkinsus olseni</name>
    <name type="common">Perkinsus atlanticus</name>
    <dbReference type="NCBI Taxonomy" id="32597"/>
    <lineage>
        <taxon>Eukaryota</taxon>
        <taxon>Sar</taxon>
        <taxon>Alveolata</taxon>
        <taxon>Perkinsozoa</taxon>
        <taxon>Perkinsea</taxon>
        <taxon>Perkinsida</taxon>
        <taxon>Perkinsidae</taxon>
        <taxon>Perkinsus</taxon>
    </lineage>
</organism>
<accession>A0A7J6RUJ2</accession>
<comment type="caution">
    <text evidence="2">The sequence shown here is derived from an EMBL/GenBank/DDBJ whole genome shotgun (WGS) entry which is preliminary data.</text>
</comment>
<feature type="compositionally biased region" description="Basic and acidic residues" evidence="1">
    <location>
        <begin position="144"/>
        <end position="154"/>
    </location>
</feature>
<dbReference type="AlphaFoldDB" id="A0A7J6RUJ2"/>
<dbReference type="Proteomes" id="UP000574390">
    <property type="component" value="Unassembled WGS sequence"/>
</dbReference>
<sequence length="187" mass="21389">YVVKSKCRHLVYLGRLRGGDDEEAWARCQARLQRRRGRGSMGPDLEIPDNARYGAASRPHHRKRPKKARKAMSEDVLKDMKTFSWPSHHQPSRSEKEGQPPDCYAACCGGAFDTDGVFCSSTSCCSTGWWHVDCALKWSKEKKYPAPNLDKPDDPWYCPQCRPRRRVPRKRTRAEVTQTPPRPSTSS</sequence>
<feature type="compositionally biased region" description="Basic residues" evidence="1">
    <location>
        <begin position="58"/>
        <end position="70"/>
    </location>
</feature>
<evidence type="ECO:0000313" key="3">
    <source>
        <dbReference type="Proteomes" id="UP000574390"/>
    </source>
</evidence>
<feature type="non-terminal residue" evidence="2">
    <location>
        <position position="1"/>
    </location>
</feature>
<proteinExistence type="predicted"/>
<dbReference type="InterPro" id="IPR011011">
    <property type="entry name" value="Znf_FYVE_PHD"/>
</dbReference>
<evidence type="ECO:0008006" key="4">
    <source>
        <dbReference type="Google" id="ProtNLM"/>
    </source>
</evidence>
<evidence type="ECO:0000313" key="2">
    <source>
        <dbReference type="EMBL" id="KAF4724317.1"/>
    </source>
</evidence>
<name>A0A7J6RUJ2_PEROL</name>
<gene>
    <name evidence="2" type="ORF">FOZ62_009524</name>
</gene>
<dbReference type="SUPFAM" id="SSF57903">
    <property type="entry name" value="FYVE/PHD zinc finger"/>
    <property type="match status" value="1"/>
</dbReference>